<evidence type="ECO:0000259" key="8">
    <source>
        <dbReference type="PROSITE" id="PS50280"/>
    </source>
</evidence>
<dbReference type="RefSeq" id="XP_006819296.1">
    <property type="nucleotide sequence ID" value="XM_006819233.1"/>
</dbReference>
<keyword evidence="2" id="KW-0963">Cytoplasm</keyword>
<comment type="subcellular location">
    <subcellularLocation>
        <location evidence="1">Cytoplasm</location>
    </subcellularLocation>
</comment>
<evidence type="ECO:0000256" key="7">
    <source>
        <dbReference type="PROSITE-ProRule" id="PRU00898"/>
    </source>
</evidence>
<dbReference type="InterPro" id="IPR050600">
    <property type="entry name" value="SETD3_SETD6_MTase"/>
</dbReference>
<dbReference type="Gene3D" id="3.90.1410.10">
    <property type="entry name" value="set domain protein methyltransferase, domain 1"/>
    <property type="match status" value="2"/>
</dbReference>
<dbReference type="GeneID" id="102801644"/>
<evidence type="ECO:0000256" key="1">
    <source>
        <dbReference type="ARBA" id="ARBA00004496"/>
    </source>
</evidence>
<evidence type="ECO:0000313" key="10">
    <source>
        <dbReference type="RefSeq" id="XP_006819296.1"/>
    </source>
</evidence>
<evidence type="ECO:0000313" key="9">
    <source>
        <dbReference type="Proteomes" id="UP000694865"/>
    </source>
</evidence>
<evidence type="ECO:0000256" key="2">
    <source>
        <dbReference type="ARBA" id="ARBA00022490"/>
    </source>
</evidence>
<name>A0ABM0MH05_SACKO</name>
<evidence type="ECO:0000256" key="3">
    <source>
        <dbReference type="ARBA" id="ARBA00022603"/>
    </source>
</evidence>
<dbReference type="Gene3D" id="3.90.1420.10">
    <property type="entry name" value="Rubisco LSMT, substrate-binding domain"/>
    <property type="match status" value="1"/>
</dbReference>
<keyword evidence="3 7" id="KW-0489">Methyltransferase</keyword>
<keyword evidence="4 7" id="KW-0808">Transferase</keyword>
<dbReference type="PANTHER" id="PTHR13271:SF47">
    <property type="entry name" value="ACTIN-HISTIDINE N-METHYLTRANSFERASE"/>
    <property type="match status" value="1"/>
</dbReference>
<evidence type="ECO:0000256" key="6">
    <source>
        <dbReference type="ARBA" id="ARBA00023203"/>
    </source>
</evidence>
<dbReference type="InterPro" id="IPR001214">
    <property type="entry name" value="SET_dom"/>
</dbReference>
<keyword evidence="6" id="KW-0009">Actin-binding</keyword>
<dbReference type="InterPro" id="IPR025785">
    <property type="entry name" value="SETD3"/>
</dbReference>
<dbReference type="SUPFAM" id="SSF82199">
    <property type="entry name" value="SET domain"/>
    <property type="match status" value="1"/>
</dbReference>
<organism evidence="9 10">
    <name type="scientific">Saccoglossus kowalevskii</name>
    <name type="common">Acorn worm</name>
    <dbReference type="NCBI Taxonomy" id="10224"/>
    <lineage>
        <taxon>Eukaryota</taxon>
        <taxon>Metazoa</taxon>
        <taxon>Hemichordata</taxon>
        <taxon>Enteropneusta</taxon>
        <taxon>Harrimaniidae</taxon>
        <taxon>Saccoglossus</taxon>
    </lineage>
</organism>
<evidence type="ECO:0000256" key="4">
    <source>
        <dbReference type="ARBA" id="ARBA00022679"/>
    </source>
</evidence>
<comment type="similarity">
    <text evidence="7">Belongs to the class V-like SAM-binding methyltransferase superfamily. SETD3 actin-histidine methyltransferase family.</text>
</comment>
<dbReference type="InterPro" id="IPR046341">
    <property type="entry name" value="SET_dom_sf"/>
</dbReference>
<evidence type="ECO:0000256" key="5">
    <source>
        <dbReference type="ARBA" id="ARBA00022691"/>
    </source>
</evidence>
<feature type="domain" description="SET" evidence="8">
    <location>
        <begin position="83"/>
        <end position="280"/>
    </location>
</feature>
<keyword evidence="5 7" id="KW-0949">S-adenosyl-L-methionine</keyword>
<dbReference type="Proteomes" id="UP000694865">
    <property type="component" value="Unplaced"/>
</dbReference>
<dbReference type="PROSITE" id="PS50280">
    <property type="entry name" value="SET"/>
    <property type="match status" value="1"/>
</dbReference>
<dbReference type="PROSITE" id="PS51565">
    <property type="entry name" value="SAM_MT85_SETD3"/>
    <property type="match status" value="1"/>
</dbReference>
<dbReference type="SUPFAM" id="SSF81822">
    <property type="entry name" value="RuBisCo LSMT C-terminal, substrate-binding domain"/>
    <property type="match status" value="1"/>
</dbReference>
<dbReference type="Pfam" id="PF00856">
    <property type="entry name" value="SET"/>
    <property type="match status" value="1"/>
</dbReference>
<keyword evidence="9" id="KW-1185">Reference proteome</keyword>
<protein>
    <recommendedName>
        <fullName evidence="7">protein-histidine N-methyltransferase</fullName>
        <ecNumber evidence="7">2.1.1.85</ecNumber>
    </recommendedName>
</protein>
<dbReference type="Pfam" id="PF09273">
    <property type="entry name" value="Rubis-subs-bind"/>
    <property type="match status" value="1"/>
</dbReference>
<comment type="catalytic activity">
    <reaction evidence="7">
        <text>L-histidyl-[protein] + S-adenosyl-L-methionine = N(tele)-methyl-L-histidyl-[protein] + S-adenosyl-L-homocysteine + H(+)</text>
        <dbReference type="Rhea" id="RHEA:19369"/>
        <dbReference type="Rhea" id="RHEA-COMP:9745"/>
        <dbReference type="Rhea" id="RHEA-COMP:11600"/>
        <dbReference type="ChEBI" id="CHEBI:15378"/>
        <dbReference type="ChEBI" id="CHEBI:16367"/>
        <dbReference type="ChEBI" id="CHEBI:29979"/>
        <dbReference type="ChEBI" id="CHEBI:57856"/>
        <dbReference type="ChEBI" id="CHEBI:59789"/>
        <dbReference type="EC" id="2.1.1.85"/>
    </reaction>
</comment>
<dbReference type="CDD" id="cd19176">
    <property type="entry name" value="SET_SETD3"/>
    <property type="match status" value="1"/>
</dbReference>
<reference evidence="10" key="1">
    <citation type="submission" date="2025-08" db="UniProtKB">
        <authorList>
            <consortium name="RefSeq"/>
        </authorList>
    </citation>
    <scope>IDENTIFICATION</scope>
    <source>
        <tissue evidence="10">Testes</tissue>
    </source>
</reference>
<accession>A0ABM0MH05</accession>
<dbReference type="InterPro" id="IPR044428">
    <property type="entry name" value="SETD3_SET"/>
</dbReference>
<dbReference type="EC" id="2.1.1.85" evidence="7"/>
<gene>
    <name evidence="10" type="primary">LOC102801644</name>
</gene>
<sequence length="507" mass="58481">MGRKSRKKQIRYSDTYGREMMSLANNLLEKANGPPLSGTKQWEEFLELHKLVEIIREKQIDHIPIETSRDEHIEEFLTWLKYNDVEVDHVSIEKFSEGYGLKALKEFKKEDTLLTVPRKVMMTVETAESSVLGSLISKDRVLQAMPNITLSVHLLCEKQLEDSFWKPYINDILKQYKNIGRQYAYFYKLFQILPNSTKVPLKERFLYDDYRWAVSTVMTRQNHIPACDGTHRTTSLVPLWDMCNHCNGVITTGFDVDTNSLYCLALKDFQISDQIFIFYGARNNAEMLTHDGFVYLPNSHDNTSIKIGISKNDPLFALKAELLTMLHISTSRTFHIFCTEIPIPPMLVAFLKIIVMGEDELKERLRSENDLNPALLLDIDHVASIENEIKMWRFLDTRLDLLLKIYHVSIKDDEAMLKNNDLTNNARLAIQLRLSEKKILQQTKKYGLKRKDRTSKLIGSDEENANGESINVNEEGNIPRYVNVGTTVDILDKSLNGEKLLAGLDIQ</sequence>
<proteinExistence type="inferred from homology"/>
<dbReference type="PANTHER" id="PTHR13271">
    <property type="entry name" value="UNCHARACTERIZED PUTATIVE METHYLTRANSFERASE"/>
    <property type="match status" value="1"/>
</dbReference>
<dbReference type="InterPro" id="IPR015353">
    <property type="entry name" value="Rubisco_LSMT_subst-bd"/>
</dbReference>
<dbReference type="InterPro" id="IPR036464">
    <property type="entry name" value="Rubisco_LSMT_subst-bd_sf"/>
</dbReference>